<dbReference type="Pfam" id="PF00571">
    <property type="entry name" value="CBS"/>
    <property type="match status" value="2"/>
</dbReference>
<evidence type="ECO:0000256" key="1">
    <source>
        <dbReference type="ARBA" id="ARBA00023122"/>
    </source>
</evidence>
<dbReference type="InterPro" id="IPR046342">
    <property type="entry name" value="CBS_dom_sf"/>
</dbReference>
<keyword evidence="1 2" id="KW-0129">CBS domain</keyword>
<proteinExistence type="predicted"/>
<evidence type="ECO:0000256" key="2">
    <source>
        <dbReference type="PROSITE-ProRule" id="PRU00703"/>
    </source>
</evidence>
<sequence>MQDLVKDWMIDLVIYIDQERNVLDALSIMRRRYVNSLIVKINEEEKQYGIITSIDICDKIVARGKSPATTKVQEIMTTPLISVSPDQTIYECARTMSDSHIHQLPVIAEDGTIIGIISASDFLVVAEALGHGDGDRLLR</sequence>
<dbReference type="AlphaFoldDB" id="A0A1Y6K5Y8"/>
<dbReference type="PANTHER" id="PTHR43080">
    <property type="entry name" value="CBS DOMAIN-CONTAINING PROTEIN CBSX3, MITOCHONDRIAL"/>
    <property type="match status" value="1"/>
</dbReference>
<dbReference type="PANTHER" id="PTHR43080:SF2">
    <property type="entry name" value="CBS DOMAIN-CONTAINING PROTEIN"/>
    <property type="match status" value="1"/>
</dbReference>
<dbReference type="SMART" id="SM00116">
    <property type="entry name" value="CBS"/>
    <property type="match status" value="2"/>
</dbReference>
<dbReference type="SUPFAM" id="SSF54631">
    <property type="entry name" value="CBS-domain pair"/>
    <property type="match status" value="1"/>
</dbReference>
<dbReference type="InterPro" id="IPR000644">
    <property type="entry name" value="CBS_dom"/>
</dbReference>
<dbReference type="EMBL" id="LT859958">
    <property type="protein sequence ID" value="SMX55105.1"/>
    <property type="molecule type" value="Genomic_DNA"/>
</dbReference>
<evidence type="ECO:0000313" key="5">
    <source>
        <dbReference type="Proteomes" id="UP000195514"/>
    </source>
</evidence>
<evidence type="ECO:0000313" key="4">
    <source>
        <dbReference type="EMBL" id="SMX55105.1"/>
    </source>
</evidence>
<dbReference type="PROSITE" id="PS51371">
    <property type="entry name" value="CBS"/>
    <property type="match status" value="1"/>
</dbReference>
<keyword evidence="5" id="KW-1185">Reference proteome</keyword>
<accession>A0A1Y6K5Y8</accession>
<dbReference type="RefSeq" id="WP_162287685.1">
    <property type="nucleotide sequence ID" value="NZ_LT859958.1"/>
</dbReference>
<dbReference type="InterPro" id="IPR051257">
    <property type="entry name" value="Diverse_CBS-Domain"/>
</dbReference>
<protein>
    <recommendedName>
        <fullName evidence="3">CBS domain-containing protein</fullName>
    </recommendedName>
</protein>
<dbReference type="Proteomes" id="UP000195514">
    <property type="component" value="Chromosome I"/>
</dbReference>
<dbReference type="Gene3D" id="3.10.580.10">
    <property type="entry name" value="CBS-domain"/>
    <property type="match status" value="1"/>
</dbReference>
<evidence type="ECO:0000259" key="3">
    <source>
        <dbReference type="PROSITE" id="PS51371"/>
    </source>
</evidence>
<reference evidence="5" key="1">
    <citation type="submission" date="2017-05" db="EMBL/GenBank/DDBJ databases">
        <authorList>
            <person name="Kirkegaard R."/>
            <person name="Mcilroy J S."/>
        </authorList>
    </citation>
    <scope>NUCLEOTIDE SEQUENCE [LARGE SCALE GENOMIC DNA]</scope>
</reference>
<gene>
    <name evidence="4" type="ORF">CFX1CAM_2040</name>
</gene>
<feature type="domain" description="CBS" evidence="3">
    <location>
        <begin position="76"/>
        <end position="134"/>
    </location>
</feature>
<dbReference type="KEGG" id="abat:CFX1CAM_2040"/>
<organism evidence="4 5">
    <name type="scientific">Candidatus Brevifilum fermentans</name>
    <dbReference type="NCBI Taxonomy" id="1986204"/>
    <lineage>
        <taxon>Bacteria</taxon>
        <taxon>Bacillati</taxon>
        <taxon>Chloroflexota</taxon>
        <taxon>Anaerolineae</taxon>
        <taxon>Anaerolineales</taxon>
        <taxon>Anaerolineaceae</taxon>
        <taxon>Candidatus Brevifilum</taxon>
    </lineage>
</organism>
<name>A0A1Y6K5Y8_9CHLR</name>